<dbReference type="Proteomes" id="UP000015531">
    <property type="component" value="Unassembled WGS sequence"/>
</dbReference>
<evidence type="ECO:0000313" key="2">
    <source>
        <dbReference type="EMBL" id="EQB11882.1"/>
    </source>
</evidence>
<protein>
    <recommendedName>
        <fullName evidence="1">Methyltransferase type 11 domain-containing protein</fullName>
    </recommendedName>
</protein>
<dbReference type="PATRIC" id="fig|1331060.3.peg.4335"/>
<dbReference type="AlphaFoldDB" id="T0HFV3"/>
<dbReference type="RefSeq" id="WP_021227947.1">
    <property type="nucleotide sequence ID" value="NZ_ATDP01000106.1"/>
</dbReference>
<keyword evidence="3" id="KW-1185">Reference proteome</keyword>
<dbReference type="OrthoDB" id="9787738at2"/>
<evidence type="ECO:0000259" key="1">
    <source>
        <dbReference type="Pfam" id="PF08241"/>
    </source>
</evidence>
<dbReference type="PANTHER" id="PTHR43861:SF1">
    <property type="entry name" value="TRANS-ACONITATE 2-METHYLTRANSFERASE"/>
    <property type="match status" value="1"/>
</dbReference>
<dbReference type="eggNOG" id="COG2226">
    <property type="taxonomic scope" value="Bacteria"/>
</dbReference>
<dbReference type="EMBL" id="ATDP01000106">
    <property type="protein sequence ID" value="EQB11882.1"/>
    <property type="molecule type" value="Genomic_DNA"/>
</dbReference>
<comment type="caution">
    <text evidence="2">The sequence shown here is derived from an EMBL/GenBank/DDBJ whole genome shotgun (WGS) entry which is preliminary data.</text>
</comment>
<organism evidence="2 3">
    <name type="scientific">Sphingobium lactosutens DS20</name>
    <dbReference type="NCBI Taxonomy" id="1331060"/>
    <lineage>
        <taxon>Bacteria</taxon>
        <taxon>Pseudomonadati</taxon>
        <taxon>Pseudomonadota</taxon>
        <taxon>Alphaproteobacteria</taxon>
        <taxon>Sphingomonadales</taxon>
        <taxon>Sphingomonadaceae</taxon>
        <taxon>Sphingobium</taxon>
    </lineage>
</organism>
<sequence length="291" mass="32753">MRLSSIRRHIARKFKGGEAKTEQLPVSGQPKSNDDDISFLPDMNEWVRTHYVGVVDEFVAAIGSLEGKRILDLGCGEMLMTYGLASRGAEEVVGLDITKLDPDKSLKTLVDGGFPDAAKYRDRVSAAVYDGKSMPFPDEHFDIIFCWGVMEHVADVPAVLAEIKRVLKTGGIAFIKVFPWFHSYFGSHLSDFVPVPFAHLTHDQAAMRAIIERTAHEQTVVHPDMILNHMWKEYLTLNRYSADMFYRDVKAAGFSRDIWTLISRQHDLTDAPPGYELSQLMVSGSDTILYK</sequence>
<reference evidence="2 3" key="1">
    <citation type="journal article" date="2013" name="Genome Announc.">
        <title>Draft Genome Sequence of Sphingobium lactosutens Strain DS20T, Isolated from a Hexachlorocyclohexane Dumpsite.</title>
        <authorList>
            <person name="Kumar R."/>
            <person name="Dwivedi V."/>
            <person name="Negi V."/>
            <person name="Khurana J.P."/>
            <person name="Lal R."/>
        </authorList>
    </citation>
    <scope>NUCLEOTIDE SEQUENCE [LARGE SCALE GENOMIC DNA]</scope>
    <source>
        <strain evidence="2 3">DS20</strain>
    </source>
</reference>
<dbReference type="SUPFAM" id="SSF53335">
    <property type="entry name" value="S-adenosyl-L-methionine-dependent methyltransferases"/>
    <property type="match status" value="1"/>
</dbReference>
<gene>
    <name evidence="2" type="ORF">RLDS_22400</name>
</gene>
<dbReference type="CDD" id="cd02440">
    <property type="entry name" value="AdoMet_MTases"/>
    <property type="match status" value="1"/>
</dbReference>
<dbReference type="InterPro" id="IPR029063">
    <property type="entry name" value="SAM-dependent_MTases_sf"/>
</dbReference>
<dbReference type="Pfam" id="PF08241">
    <property type="entry name" value="Methyltransf_11"/>
    <property type="match status" value="1"/>
</dbReference>
<accession>T0HFV3</accession>
<name>T0HFV3_9SPHN</name>
<dbReference type="Gene3D" id="3.40.50.150">
    <property type="entry name" value="Vaccinia Virus protein VP39"/>
    <property type="match status" value="1"/>
</dbReference>
<evidence type="ECO:0000313" key="3">
    <source>
        <dbReference type="Proteomes" id="UP000015531"/>
    </source>
</evidence>
<dbReference type="PANTHER" id="PTHR43861">
    <property type="entry name" value="TRANS-ACONITATE 2-METHYLTRANSFERASE-RELATED"/>
    <property type="match status" value="1"/>
</dbReference>
<proteinExistence type="predicted"/>
<dbReference type="InterPro" id="IPR013216">
    <property type="entry name" value="Methyltransf_11"/>
</dbReference>
<dbReference type="GO" id="GO:0008757">
    <property type="term" value="F:S-adenosylmethionine-dependent methyltransferase activity"/>
    <property type="evidence" value="ECO:0007669"/>
    <property type="project" value="InterPro"/>
</dbReference>
<feature type="domain" description="Methyltransferase type 11" evidence="1">
    <location>
        <begin position="71"/>
        <end position="175"/>
    </location>
</feature>